<dbReference type="GO" id="GO:0003677">
    <property type="term" value="F:DNA binding"/>
    <property type="evidence" value="ECO:0007669"/>
    <property type="project" value="UniProtKB-KW"/>
</dbReference>
<dbReference type="AlphaFoldDB" id="A0A261EQU5"/>
<evidence type="ECO:0000313" key="7">
    <source>
        <dbReference type="Proteomes" id="UP000216004"/>
    </source>
</evidence>
<protein>
    <submittedName>
        <fullName evidence="6">IclR family transcriptional regulator</fullName>
    </submittedName>
</protein>
<keyword evidence="1" id="KW-0805">Transcription regulation</keyword>
<dbReference type="OrthoDB" id="60629at2"/>
<dbReference type="Gene3D" id="1.10.10.10">
    <property type="entry name" value="Winged helix-like DNA-binding domain superfamily/Winged helix DNA-binding domain"/>
    <property type="match status" value="1"/>
</dbReference>
<evidence type="ECO:0000259" key="5">
    <source>
        <dbReference type="PROSITE" id="PS51078"/>
    </source>
</evidence>
<dbReference type="EMBL" id="MWWS01000005">
    <property type="protein sequence ID" value="OZG49231.1"/>
    <property type="molecule type" value="Genomic_DNA"/>
</dbReference>
<evidence type="ECO:0000259" key="4">
    <source>
        <dbReference type="PROSITE" id="PS51077"/>
    </source>
</evidence>
<organism evidence="6 7">
    <name type="scientific">Bombiscardovia coagulans</name>
    <dbReference type="NCBI Taxonomy" id="686666"/>
    <lineage>
        <taxon>Bacteria</taxon>
        <taxon>Bacillati</taxon>
        <taxon>Actinomycetota</taxon>
        <taxon>Actinomycetes</taxon>
        <taxon>Bifidobacteriales</taxon>
        <taxon>Bifidobacteriaceae</taxon>
        <taxon>Bombiscardovia</taxon>
    </lineage>
</organism>
<dbReference type="RefSeq" id="WP_094723054.1">
    <property type="nucleotide sequence ID" value="NZ_MWWS01000005.1"/>
</dbReference>
<dbReference type="InterPro" id="IPR050707">
    <property type="entry name" value="HTH_MetabolicPath_Reg"/>
</dbReference>
<proteinExistence type="predicted"/>
<dbReference type="GO" id="GO:0003700">
    <property type="term" value="F:DNA-binding transcription factor activity"/>
    <property type="evidence" value="ECO:0007669"/>
    <property type="project" value="TreeGrafter"/>
</dbReference>
<accession>A0A261EQU5</accession>
<evidence type="ECO:0000256" key="3">
    <source>
        <dbReference type="ARBA" id="ARBA00023163"/>
    </source>
</evidence>
<keyword evidence="7" id="KW-1185">Reference proteome</keyword>
<gene>
    <name evidence="6" type="ORF">BOCO_1040</name>
</gene>
<dbReference type="InterPro" id="IPR029016">
    <property type="entry name" value="GAF-like_dom_sf"/>
</dbReference>
<evidence type="ECO:0000256" key="2">
    <source>
        <dbReference type="ARBA" id="ARBA00023125"/>
    </source>
</evidence>
<comment type="caution">
    <text evidence="6">The sequence shown here is derived from an EMBL/GenBank/DDBJ whole genome shotgun (WGS) entry which is preliminary data.</text>
</comment>
<sequence>MAATQESGRASRSGVLDRAFAILSCFTSEEPALTLTQISCRTHLPASTTSRLLKELTFHRALIKDERTGLYSIGFRLMEIAQYAQPMLSIRELASPVLDSLARATEEHIQLGALDGEEMVVLDRREGKHKIPVYYHIGDRLPLVPTAAGRTLLAYAVPETIDAVLAGNQFVWPTWEIPRPSSDEIRTDLERIRQQQVTIIENAHASIHSIASPIFGQTGAVIAAISIVVGADRYHLAKYVPIIKAAAKAIARRIKNPKLPRVLPPWEAGNE</sequence>
<evidence type="ECO:0000256" key="1">
    <source>
        <dbReference type="ARBA" id="ARBA00023015"/>
    </source>
</evidence>
<dbReference type="Pfam" id="PF09339">
    <property type="entry name" value="HTH_IclR"/>
    <property type="match status" value="1"/>
</dbReference>
<dbReference type="InterPro" id="IPR014757">
    <property type="entry name" value="Tscrpt_reg_IclR_C"/>
</dbReference>
<dbReference type="PANTHER" id="PTHR30136">
    <property type="entry name" value="HELIX-TURN-HELIX TRANSCRIPTIONAL REGULATOR, ICLR FAMILY"/>
    <property type="match status" value="1"/>
</dbReference>
<dbReference type="PROSITE" id="PS51077">
    <property type="entry name" value="HTH_ICLR"/>
    <property type="match status" value="1"/>
</dbReference>
<keyword evidence="3" id="KW-0804">Transcription</keyword>
<keyword evidence="2" id="KW-0238">DNA-binding</keyword>
<dbReference type="InterPro" id="IPR036390">
    <property type="entry name" value="WH_DNA-bd_sf"/>
</dbReference>
<dbReference type="PROSITE" id="PS51078">
    <property type="entry name" value="ICLR_ED"/>
    <property type="match status" value="1"/>
</dbReference>
<dbReference type="InterPro" id="IPR005471">
    <property type="entry name" value="Tscrpt_reg_IclR_N"/>
</dbReference>
<feature type="domain" description="IclR-ED" evidence="5">
    <location>
        <begin position="76"/>
        <end position="256"/>
    </location>
</feature>
<dbReference type="InterPro" id="IPR036388">
    <property type="entry name" value="WH-like_DNA-bd_sf"/>
</dbReference>
<dbReference type="SMART" id="SM00346">
    <property type="entry name" value="HTH_ICLR"/>
    <property type="match status" value="1"/>
</dbReference>
<feature type="domain" description="HTH iclR-type" evidence="4">
    <location>
        <begin position="13"/>
        <end position="75"/>
    </location>
</feature>
<dbReference type="Pfam" id="PF01614">
    <property type="entry name" value="IclR_C"/>
    <property type="match status" value="1"/>
</dbReference>
<reference evidence="6 7" key="1">
    <citation type="journal article" date="2017" name="BMC Genomics">
        <title>Comparative genomic and phylogenomic analyses of the Bifidobacteriaceae family.</title>
        <authorList>
            <person name="Lugli G.A."/>
            <person name="Milani C."/>
            <person name="Turroni F."/>
            <person name="Duranti S."/>
            <person name="Mancabelli L."/>
            <person name="Mangifesta M."/>
            <person name="Ferrario C."/>
            <person name="Modesto M."/>
            <person name="Mattarelli P."/>
            <person name="Jiri K."/>
            <person name="van Sinderen D."/>
            <person name="Ventura M."/>
        </authorList>
    </citation>
    <scope>NUCLEOTIDE SEQUENCE [LARGE SCALE GENOMIC DNA]</scope>
    <source>
        <strain evidence="6 7">DSM 22924</strain>
    </source>
</reference>
<name>A0A261EQU5_9BIFI</name>
<dbReference type="PANTHER" id="PTHR30136:SF24">
    <property type="entry name" value="HTH-TYPE TRANSCRIPTIONAL REPRESSOR ALLR"/>
    <property type="match status" value="1"/>
</dbReference>
<dbReference type="SUPFAM" id="SSF55781">
    <property type="entry name" value="GAF domain-like"/>
    <property type="match status" value="1"/>
</dbReference>
<dbReference type="Gene3D" id="3.30.450.40">
    <property type="match status" value="1"/>
</dbReference>
<dbReference type="Proteomes" id="UP000216004">
    <property type="component" value="Unassembled WGS sequence"/>
</dbReference>
<dbReference type="GO" id="GO:0045892">
    <property type="term" value="P:negative regulation of DNA-templated transcription"/>
    <property type="evidence" value="ECO:0007669"/>
    <property type="project" value="TreeGrafter"/>
</dbReference>
<dbReference type="SUPFAM" id="SSF46785">
    <property type="entry name" value="Winged helix' DNA-binding domain"/>
    <property type="match status" value="1"/>
</dbReference>
<evidence type="ECO:0000313" key="6">
    <source>
        <dbReference type="EMBL" id="OZG49231.1"/>
    </source>
</evidence>